<keyword evidence="5" id="KW-1185">Reference proteome</keyword>
<dbReference type="InterPro" id="IPR043128">
    <property type="entry name" value="Rev_trsase/Diguanyl_cyclase"/>
</dbReference>
<gene>
    <name evidence="4" type="ORF">MERR_LOCUS21513</name>
</gene>
<sequence>MSLVHLGDLNSSSDSFKIKVKILKIWDGYKGKGATPLEMVLLYEKGDRIHATVDKDCVGEFKNKLVEDRSVVLDSFKVDPYQSAIRTSRCSFKISFYATTGVSPCSDFPGYVPEKYMLNFQDILTGNLDRRFVHHFSSIVSSITDCIRVTPFVWTQEAEDAFTIIKHKLLTAPVLMLPDFSSPFVLHCDASKLGIGAVLSQNGRPITFFSEKLAGARGRYSTYDVELYAVVQAIKHWRHYLFHQEFVLFTDHDALKLMAGLDCLKFSQFINPTNELQVHSRVVVGVEHEEEVFSLNTFSTGHAKEEGRSHLEDQLDRLLDQPVEFLNSTGQASTRSSWGVNSQTRKLLLPP</sequence>
<proteinExistence type="predicted"/>
<dbReference type="Gene3D" id="3.30.70.270">
    <property type="match status" value="1"/>
</dbReference>
<dbReference type="EMBL" id="CACVBM020001144">
    <property type="protein sequence ID" value="CAA7034278.1"/>
    <property type="molecule type" value="Genomic_DNA"/>
</dbReference>
<evidence type="ECO:0000313" key="4">
    <source>
        <dbReference type="EMBL" id="CAA7034278.1"/>
    </source>
</evidence>
<evidence type="ECO:0008006" key="6">
    <source>
        <dbReference type="Google" id="ProtNLM"/>
    </source>
</evidence>
<dbReference type="Pfam" id="PF02721">
    <property type="entry name" value="DUF223"/>
    <property type="match status" value="1"/>
</dbReference>
<evidence type="ECO:0000259" key="3">
    <source>
        <dbReference type="Pfam" id="PF17919"/>
    </source>
</evidence>
<evidence type="ECO:0000259" key="2">
    <source>
        <dbReference type="Pfam" id="PF02721"/>
    </source>
</evidence>
<evidence type="ECO:0000256" key="1">
    <source>
        <dbReference type="ARBA" id="ARBA00023268"/>
    </source>
</evidence>
<reference evidence="4" key="1">
    <citation type="submission" date="2020-01" db="EMBL/GenBank/DDBJ databases">
        <authorList>
            <person name="Mishra B."/>
        </authorList>
    </citation>
    <scope>NUCLEOTIDE SEQUENCE [LARGE SCALE GENOMIC DNA]</scope>
</reference>
<dbReference type="InterPro" id="IPR043502">
    <property type="entry name" value="DNA/RNA_pol_sf"/>
</dbReference>
<dbReference type="InterPro" id="IPR041577">
    <property type="entry name" value="RT_RNaseH_2"/>
</dbReference>
<dbReference type="Proteomes" id="UP000467841">
    <property type="component" value="Unassembled WGS sequence"/>
</dbReference>
<name>A0A6D2IYG0_9BRAS</name>
<dbReference type="FunFam" id="3.10.20.370:FF:000001">
    <property type="entry name" value="Retrovirus-related Pol polyprotein from transposon 17.6-like protein"/>
    <property type="match status" value="1"/>
</dbReference>
<dbReference type="PANTHER" id="PTHR37984">
    <property type="entry name" value="PROTEIN CBG26694"/>
    <property type="match status" value="1"/>
</dbReference>
<feature type="domain" description="Reverse transcriptase/retrotransposon-derived protein RNase H-like" evidence="3">
    <location>
        <begin position="154"/>
        <end position="247"/>
    </location>
</feature>
<protein>
    <recommendedName>
        <fullName evidence="6">Reverse transcriptase/retrotransposon-derived protein RNase H-like domain-containing protein</fullName>
    </recommendedName>
</protein>
<comment type="caution">
    <text evidence="4">The sequence shown here is derived from an EMBL/GenBank/DDBJ whole genome shotgun (WGS) entry which is preliminary data.</text>
</comment>
<organism evidence="4 5">
    <name type="scientific">Microthlaspi erraticum</name>
    <dbReference type="NCBI Taxonomy" id="1685480"/>
    <lineage>
        <taxon>Eukaryota</taxon>
        <taxon>Viridiplantae</taxon>
        <taxon>Streptophyta</taxon>
        <taxon>Embryophyta</taxon>
        <taxon>Tracheophyta</taxon>
        <taxon>Spermatophyta</taxon>
        <taxon>Magnoliopsida</taxon>
        <taxon>eudicotyledons</taxon>
        <taxon>Gunneridae</taxon>
        <taxon>Pentapetalae</taxon>
        <taxon>rosids</taxon>
        <taxon>malvids</taxon>
        <taxon>Brassicales</taxon>
        <taxon>Brassicaceae</taxon>
        <taxon>Coluteocarpeae</taxon>
        <taxon>Microthlaspi</taxon>
    </lineage>
</organism>
<keyword evidence="1" id="KW-0511">Multifunctional enzyme</keyword>
<dbReference type="GO" id="GO:0003824">
    <property type="term" value="F:catalytic activity"/>
    <property type="evidence" value="ECO:0007669"/>
    <property type="project" value="UniProtKB-KW"/>
</dbReference>
<dbReference type="Gene3D" id="3.10.20.370">
    <property type="match status" value="1"/>
</dbReference>
<dbReference type="SUPFAM" id="SSF56672">
    <property type="entry name" value="DNA/RNA polymerases"/>
    <property type="match status" value="1"/>
</dbReference>
<dbReference type="Gene3D" id="2.40.50.140">
    <property type="entry name" value="Nucleic acid-binding proteins"/>
    <property type="match status" value="1"/>
</dbReference>
<feature type="domain" description="Replication protein A 70 kDa DNA-binding subunit B/D first OB fold" evidence="2">
    <location>
        <begin position="5"/>
        <end position="105"/>
    </location>
</feature>
<dbReference type="CDD" id="cd04480">
    <property type="entry name" value="RPA1_DBD_A_like"/>
    <property type="match status" value="1"/>
</dbReference>
<dbReference type="Pfam" id="PF17919">
    <property type="entry name" value="RT_RNaseH_2"/>
    <property type="match status" value="1"/>
</dbReference>
<evidence type="ECO:0000313" key="5">
    <source>
        <dbReference type="Proteomes" id="UP000467841"/>
    </source>
</evidence>
<dbReference type="PANTHER" id="PTHR37984:SF5">
    <property type="entry name" value="PROTEIN NYNRIN-LIKE"/>
    <property type="match status" value="1"/>
</dbReference>
<dbReference type="CDD" id="cd09274">
    <property type="entry name" value="RNase_HI_RT_Ty3"/>
    <property type="match status" value="1"/>
</dbReference>
<dbReference type="InterPro" id="IPR003871">
    <property type="entry name" value="RFA1B/D_OB_1st"/>
</dbReference>
<dbReference type="SUPFAM" id="SSF50249">
    <property type="entry name" value="Nucleic acid-binding proteins"/>
    <property type="match status" value="1"/>
</dbReference>
<dbReference type="OrthoDB" id="1750684at2759"/>
<accession>A0A6D2IYG0</accession>
<dbReference type="InterPro" id="IPR012340">
    <property type="entry name" value="NA-bd_OB-fold"/>
</dbReference>
<dbReference type="AlphaFoldDB" id="A0A6D2IYG0"/>
<dbReference type="InterPro" id="IPR050951">
    <property type="entry name" value="Retrovirus_Pol_polyprotein"/>
</dbReference>